<proteinExistence type="predicted"/>
<dbReference type="EMBL" id="LHUG01000005">
    <property type="protein sequence ID" value="PAB00844.1"/>
    <property type="molecule type" value="Genomic_DNA"/>
</dbReference>
<gene>
    <name evidence="1" type="ORF">AKL21_06210</name>
</gene>
<comment type="caution">
    <text evidence="1">The sequence shown here is derived from an EMBL/GenBank/DDBJ whole genome shotgun (WGS) entry which is preliminary data.</text>
</comment>
<reference evidence="1 2" key="1">
    <citation type="submission" date="2015-08" db="EMBL/GenBank/DDBJ databases">
        <title>Enterococcus genome sequence.</title>
        <authorList>
            <person name="Acedo J.Z."/>
            <person name="Vederas J.C."/>
        </authorList>
    </citation>
    <scope>NUCLEOTIDE SEQUENCE [LARGE SCALE GENOMIC DNA]</scope>
    <source>
        <strain evidence="1 2">49</strain>
    </source>
</reference>
<accession>A0A267HR79</accession>
<dbReference type="Proteomes" id="UP000216797">
    <property type="component" value="Unassembled WGS sequence"/>
</dbReference>
<keyword evidence="2" id="KW-1185">Reference proteome</keyword>
<name>A0A267HR79_9ENTE</name>
<evidence type="ECO:0000313" key="2">
    <source>
        <dbReference type="Proteomes" id="UP000216797"/>
    </source>
</evidence>
<evidence type="ECO:0000313" key="1">
    <source>
        <dbReference type="EMBL" id="PAB00844.1"/>
    </source>
</evidence>
<sequence length="166" mass="19477">MELQVRVAYETAEMLEQLKEYYERKSGVKYSKGEVLSRAILDTYDLWDEIEWTNLKVEVEERQVSPGALRPKFQVSVDIEDKIRELKKIITAYLELNKLITLGATFKYVFKLALYQIQSLETPSVEKILFQTMNDFSDSDYSKETINAINNFVDEVMLKLEENELL</sequence>
<dbReference type="RefSeq" id="WP_095006473.1">
    <property type="nucleotide sequence ID" value="NZ_LHUG01000005.1"/>
</dbReference>
<organism evidence="1 2">
    <name type="scientific">Enterococcus canintestini</name>
    <dbReference type="NCBI Taxonomy" id="317010"/>
    <lineage>
        <taxon>Bacteria</taxon>
        <taxon>Bacillati</taxon>
        <taxon>Bacillota</taxon>
        <taxon>Bacilli</taxon>
        <taxon>Lactobacillales</taxon>
        <taxon>Enterococcaceae</taxon>
        <taxon>Enterococcus</taxon>
    </lineage>
</organism>
<protein>
    <submittedName>
        <fullName evidence="1">Uncharacterized protein</fullName>
    </submittedName>
</protein>
<dbReference type="AlphaFoldDB" id="A0A267HR79"/>